<evidence type="ECO:0000256" key="4">
    <source>
        <dbReference type="ARBA" id="ARBA00022803"/>
    </source>
</evidence>
<evidence type="ECO:0000256" key="1">
    <source>
        <dbReference type="ARBA" id="ARBA00005857"/>
    </source>
</evidence>
<evidence type="ECO:0000313" key="5">
    <source>
        <dbReference type="EMBL" id="NMF89959.1"/>
    </source>
</evidence>
<dbReference type="InterPro" id="IPR011990">
    <property type="entry name" value="TPR-like_helical_dom_sf"/>
</dbReference>
<dbReference type="PANTHER" id="PTHR16263">
    <property type="entry name" value="TETRATRICOPEPTIDE REPEAT PROTEIN 38"/>
    <property type="match status" value="1"/>
</dbReference>
<dbReference type="Gene3D" id="1.25.40.10">
    <property type="entry name" value="Tetratricopeptide repeat domain"/>
    <property type="match status" value="1"/>
</dbReference>
<dbReference type="EMBL" id="WTVR01000032">
    <property type="protein sequence ID" value="NMF89959.1"/>
    <property type="molecule type" value="Genomic_DNA"/>
</dbReference>
<reference evidence="5 6" key="1">
    <citation type="submission" date="2019-12" db="EMBL/GenBank/DDBJ databases">
        <title>Comparative genomics gives insights into the taxonomy of the Azoarcus-Aromatoleum group and reveals separate origins of nif in the plant-associated Azoarcus and non-plant-associated Aromatoleum sub-groups.</title>
        <authorList>
            <person name="Lafos M."/>
            <person name="Maluk M."/>
            <person name="Batista M."/>
            <person name="Junghare M."/>
            <person name="Carmona M."/>
            <person name="Faoro H."/>
            <person name="Cruz L.M."/>
            <person name="Battistoni F."/>
            <person name="De Souza E."/>
            <person name="Pedrosa F."/>
            <person name="Chen W.-M."/>
            <person name="Poole P.S."/>
            <person name="Dixon R.A."/>
            <person name="James E.K."/>
        </authorList>
    </citation>
    <scope>NUCLEOTIDE SEQUENCE [LARGE SCALE GENOMIC DNA]</scope>
    <source>
        <strain evidence="5 6">ToN1</strain>
    </source>
</reference>
<dbReference type="CDD" id="cd05804">
    <property type="entry name" value="StaR_like"/>
    <property type="match status" value="1"/>
</dbReference>
<evidence type="ECO:0000313" key="6">
    <source>
        <dbReference type="Proteomes" id="UP000652074"/>
    </source>
</evidence>
<keyword evidence="3" id="KW-0677">Repeat</keyword>
<gene>
    <name evidence="5" type="ORF">GPA26_15945</name>
</gene>
<keyword evidence="6" id="KW-1185">Reference proteome</keyword>
<name>A0ABX1MPU1_9RHOO</name>
<protein>
    <recommendedName>
        <fullName evidence="2">Tetratricopeptide repeat protein 38</fullName>
    </recommendedName>
</protein>
<proteinExistence type="inferred from homology"/>
<dbReference type="SUPFAM" id="SSF48452">
    <property type="entry name" value="TPR-like"/>
    <property type="match status" value="2"/>
</dbReference>
<dbReference type="PANTHER" id="PTHR16263:SF4">
    <property type="entry name" value="TETRATRICOPEPTIDE REPEAT PROTEIN 38"/>
    <property type="match status" value="1"/>
</dbReference>
<evidence type="ECO:0000256" key="3">
    <source>
        <dbReference type="ARBA" id="ARBA00022737"/>
    </source>
</evidence>
<dbReference type="Proteomes" id="UP000652074">
    <property type="component" value="Unassembled WGS sequence"/>
</dbReference>
<organism evidence="5 6">
    <name type="scientific">Aromatoleum petrolei</name>
    <dbReference type="NCBI Taxonomy" id="76116"/>
    <lineage>
        <taxon>Bacteria</taxon>
        <taxon>Pseudomonadati</taxon>
        <taxon>Pseudomonadota</taxon>
        <taxon>Betaproteobacteria</taxon>
        <taxon>Rhodocyclales</taxon>
        <taxon>Rhodocyclaceae</taxon>
        <taxon>Aromatoleum</taxon>
    </lineage>
</organism>
<dbReference type="RefSeq" id="WP_169207313.1">
    <property type="nucleotide sequence ID" value="NZ_CP059560.1"/>
</dbReference>
<accession>A0ABX1MPU1</accession>
<sequence>MKSTDLAGNPLSPTDDAALAHYARALQEFHCYRGDPVATINAATAIQPDFVMGHVLHAWLHLLGTEPEGLAVARDDAAKAAACAPNRREQAHLDAIAHFAGGRWEAAGRVLEDLAIEWPRDILALQAGHLVDFYRGDSRMLRDRIARTLPAWDASLPGYHALLGMHAFGCEETGDYRRAEAQGRRALELEPRDSWAHHALAHVIEMEGRTADGIAWMRERQPHWAEDNFFAVHNWWHLAIFHLDRDEIDEALALFDGPIHGPRSVLMLDLVDASALLCRLQFAGIDVAARWTSIAECWRTSAQPGLYAFNDLHAMMAWLGAGQDANAGDWMAAQRNLDAAQIGDHAEIGATVGEPLLRAFGDLAAGRCAAAVETLRSVRPIAHRFGGSHAQRDLVDLALIEAALRGGQVPLARALINERLVRKPDSAINRRLVARLPC</sequence>
<keyword evidence="4" id="KW-0802">TPR repeat</keyword>
<comment type="caution">
    <text evidence="5">The sequence shown here is derived from an EMBL/GenBank/DDBJ whole genome shotgun (WGS) entry which is preliminary data.</text>
</comment>
<comment type="similarity">
    <text evidence="1">Belongs to the TTC38 family.</text>
</comment>
<dbReference type="InterPro" id="IPR033891">
    <property type="entry name" value="TTC38"/>
</dbReference>
<evidence type="ECO:0000256" key="2">
    <source>
        <dbReference type="ARBA" id="ARBA00019992"/>
    </source>
</evidence>